<dbReference type="STRING" id="1016849.A0A0D1XDX5"/>
<dbReference type="InterPro" id="IPR029058">
    <property type="entry name" value="AB_hydrolase_fold"/>
</dbReference>
<reference evidence="2 3" key="1">
    <citation type="submission" date="2015-01" db="EMBL/GenBank/DDBJ databases">
        <title>The Genome Sequence of Exophiala sideris CBS121828.</title>
        <authorList>
            <consortium name="The Broad Institute Genomics Platform"/>
            <person name="Cuomo C."/>
            <person name="de Hoog S."/>
            <person name="Gorbushina A."/>
            <person name="Stielow B."/>
            <person name="Teixiera M."/>
            <person name="Abouelleil A."/>
            <person name="Chapman S.B."/>
            <person name="Priest M."/>
            <person name="Young S.K."/>
            <person name="Wortman J."/>
            <person name="Nusbaum C."/>
            <person name="Birren B."/>
        </authorList>
    </citation>
    <scope>NUCLEOTIDE SEQUENCE [LARGE SCALE GENOMIC DNA]</scope>
    <source>
        <strain evidence="2 3">CBS 121828</strain>
    </source>
</reference>
<name>A0A0D1XDX5_9EURO</name>
<accession>A0A0D1XDX5</accession>
<protein>
    <recommendedName>
        <fullName evidence="1">AB hydrolase-1 domain-containing protein</fullName>
    </recommendedName>
</protein>
<proteinExistence type="predicted"/>
<dbReference type="HOGENOM" id="CLU_046066_1_3_1"/>
<evidence type="ECO:0000259" key="1">
    <source>
        <dbReference type="Pfam" id="PF12697"/>
    </source>
</evidence>
<evidence type="ECO:0000313" key="3">
    <source>
        <dbReference type="Proteomes" id="UP000053599"/>
    </source>
</evidence>
<dbReference type="SUPFAM" id="SSF53474">
    <property type="entry name" value="alpha/beta-Hydrolases"/>
    <property type="match status" value="1"/>
</dbReference>
<dbReference type="InterPro" id="IPR000073">
    <property type="entry name" value="AB_hydrolase_1"/>
</dbReference>
<dbReference type="InterPro" id="IPR052897">
    <property type="entry name" value="Sec-Metab_Biosynth_Hydrolase"/>
</dbReference>
<gene>
    <name evidence="2" type="ORF">PV11_01834</name>
</gene>
<dbReference type="OrthoDB" id="408373at2759"/>
<dbReference type="PANTHER" id="PTHR37017:SF11">
    <property type="entry name" value="ESTERASE_LIPASE_THIOESTERASE DOMAIN-CONTAINING PROTEIN"/>
    <property type="match status" value="1"/>
</dbReference>
<dbReference type="EMBL" id="KN846951">
    <property type="protein sequence ID" value="KIV86206.1"/>
    <property type="molecule type" value="Genomic_DNA"/>
</dbReference>
<organism evidence="2 3">
    <name type="scientific">Exophiala sideris</name>
    <dbReference type="NCBI Taxonomy" id="1016849"/>
    <lineage>
        <taxon>Eukaryota</taxon>
        <taxon>Fungi</taxon>
        <taxon>Dikarya</taxon>
        <taxon>Ascomycota</taxon>
        <taxon>Pezizomycotina</taxon>
        <taxon>Eurotiomycetes</taxon>
        <taxon>Chaetothyriomycetidae</taxon>
        <taxon>Chaetothyriales</taxon>
        <taxon>Herpotrichiellaceae</taxon>
        <taxon>Exophiala</taxon>
    </lineage>
</organism>
<dbReference type="Proteomes" id="UP000053599">
    <property type="component" value="Unassembled WGS sequence"/>
</dbReference>
<feature type="domain" description="AB hydrolase-1" evidence="1">
    <location>
        <begin position="8"/>
        <end position="262"/>
    </location>
</feature>
<dbReference type="AlphaFoldDB" id="A0A0D1XDX5"/>
<dbReference type="PANTHER" id="PTHR37017">
    <property type="entry name" value="AB HYDROLASE-1 DOMAIN-CONTAINING PROTEIN-RELATED"/>
    <property type="match status" value="1"/>
</dbReference>
<dbReference type="Gene3D" id="3.40.50.1820">
    <property type="entry name" value="alpha/beta hydrolase"/>
    <property type="match status" value="1"/>
</dbReference>
<dbReference type="Pfam" id="PF12697">
    <property type="entry name" value="Abhydrolase_6"/>
    <property type="match status" value="1"/>
</dbReference>
<sequence length="279" mass="30348">MSGHLPTIVIVHGAWHSPEHYQVLASRLRSQGYKTVTPGLPTVHYASQGTPPPRSLSEDINAIRKAIQAGLDTDPTTDVILLAHSYGSLPASPAIQDLDKSTRLKSGHSNGIVAFLVIAGPLIPEGTSGWIWWGSQYPPILKMSKLKDEDGSETEIETSTPASPPGPLALLYHDLPTDEAEKYVAMLKPHVFNGHYDQITFAGYLAVPTYYLICEEDQALPKQFQQMIVDSADKDIAETGQRAVVVTRIGSGHSPFLSRVEETGDWVKRCAKQASSLAI</sequence>
<evidence type="ECO:0000313" key="2">
    <source>
        <dbReference type="EMBL" id="KIV86206.1"/>
    </source>
</evidence>